<sequence length="159" mass="18107">MEVPLFSALFWFQVHNMPLATIGGSCWSFLRIRVAINVRLLLKRSKHVVIHGNQSFVVQLKYQRLPIFGFLCGRLGHNKIFCNRLFEGASMAEQKGWGPWLRSMARQLGVEHNQWLRDSTGFSFVGEDVVCGAFPGTGKWLICVEDNSMLQSMDEDICV</sequence>
<proteinExistence type="predicted"/>
<feature type="domain" description="Zinc knuckle CX2CX4HX4C" evidence="1">
    <location>
        <begin position="42"/>
        <end position="83"/>
    </location>
</feature>
<protein>
    <recommendedName>
        <fullName evidence="1">Zinc knuckle CX2CX4HX4C domain-containing protein</fullName>
    </recommendedName>
</protein>
<dbReference type="Pfam" id="PF14392">
    <property type="entry name" value="zf-CCHC_4"/>
    <property type="match status" value="1"/>
</dbReference>
<reference evidence="2" key="1">
    <citation type="submission" date="2016-02" db="EMBL/GenBank/DDBJ databases">
        <title>WGS assembly of Manihot esculenta.</title>
        <authorList>
            <person name="Bredeson J.V."/>
            <person name="Prochnik S.E."/>
            <person name="Lyons J.B."/>
            <person name="Schmutz J."/>
            <person name="Grimwood J."/>
            <person name="Vrebalov J."/>
            <person name="Bart R.S."/>
            <person name="Amuge T."/>
            <person name="Ferguson M.E."/>
            <person name="Green R."/>
            <person name="Putnam N."/>
            <person name="Stites J."/>
            <person name="Rounsley S."/>
            <person name="Rokhsar D.S."/>
        </authorList>
    </citation>
    <scope>NUCLEOTIDE SEQUENCE [LARGE SCALE GENOMIC DNA]</scope>
    <source>
        <tissue evidence="2">Leaf</tissue>
    </source>
</reference>
<name>A0A199UAF6_MANES</name>
<evidence type="ECO:0000259" key="1">
    <source>
        <dbReference type="Pfam" id="PF14392"/>
    </source>
</evidence>
<gene>
    <name evidence="2" type="ORF">MANES_S074400</name>
</gene>
<dbReference type="InterPro" id="IPR025836">
    <property type="entry name" value="Zn_knuckle_CX2CX4HX4C"/>
</dbReference>
<accession>A0A199UAF6</accession>
<dbReference type="AlphaFoldDB" id="A0A199UAF6"/>
<organism evidence="2">
    <name type="scientific">Manihot esculenta</name>
    <name type="common">Cassava</name>
    <name type="synonym">Jatropha manihot</name>
    <dbReference type="NCBI Taxonomy" id="3983"/>
    <lineage>
        <taxon>Eukaryota</taxon>
        <taxon>Viridiplantae</taxon>
        <taxon>Streptophyta</taxon>
        <taxon>Embryophyta</taxon>
        <taxon>Tracheophyta</taxon>
        <taxon>Spermatophyta</taxon>
        <taxon>Magnoliopsida</taxon>
        <taxon>eudicotyledons</taxon>
        <taxon>Gunneridae</taxon>
        <taxon>Pentapetalae</taxon>
        <taxon>rosids</taxon>
        <taxon>fabids</taxon>
        <taxon>Malpighiales</taxon>
        <taxon>Euphorbiaceae</taxon>
        <taxon>Crotonoideae</taxon>
        <taxon>Manihoteae</taxon>
        <taxon>Manihot</taxon>
    </lineage>
</organism>
<evidence type="ECO:0000313" key="2">
    <source>
        <dbReference type="EMBL" id="OAY21591.1"/>
    </source>
</evidence>
<dbReference type="EMBL" id="KV450768">
    <property type="protein sequence ID" value="OAY21591.1"/>
    <property type="molecule type" value="Genomic_DNA"/>
</dbReference>